<accession>A0A1L7XKW2</accession>
<dbReference type="Pfam" id="PF20684">
    <property type="entry name" value="Fung_rhodopsin"/>
    <property type="match status" value="1"/>
</dbReference>
<dbReference type="Proteomes" id="UP000184330">
    <property type="component" value="Unassembled WGS sequence"/>
</dbReference>
<feature type="region of interest" description="Disordered" evidence="6">
    <location>
        <begin position="227"/>
        <end position="246"/>
    </location>
</feature>
<feature type="region of interest" description="Disordered" evidence="6">
    <location>
        <begin position="252"/>
        <end position="306"/>
    </location>
</feature>
<keyword evidence="3 7" id="KW-1133">Transmembrane helix</keyword>
<feature type="domain" description="Rhodopsin" evidence="8">
    <location>
        <begin position="6"/>
        <end position="214"/>
    </location>
</feature>
<keyword evidence="4 7" id="KW-0472">Membrane</keyword>
<organism evidence="9 10">
    <name type="scientific">Phialocephala subalpina</name>
    <dbReference type="NCBI Taxonomy" id="576137"/>
    <lineage>
        <taxon>Eukaryota</taxon>
        <taxon>Fungi</taxon>
        <taxon>Dikarya</taxon>
        <taxon>Ascomycota</taxon>
        <taxon>Pezizomycotina</taxon>
        <taxon>Leotiomycetes</taxon>
        <taxon>Helotiales</taxon>
        <taxon>Mollisiaceae</taxon>
        <taxon>Phialocephala</taxon>
        <taxon>Phialocephala fortinii species complex</taxon>
    </lineage>
</organism>
<feature type="transmembrane region" description="Helical" evidence="7">
    <location>
        <begin position="39"/>
        <end position="60"/>
    </location>
</feature>
<comment type="subcellular location">
    <subcellularLocation>
        <location evidence="1">Membrane</location>
        <topology evidence="1">Multi-pass membrane protein</topology>
    </subcellularLocation>
</comment>
<evidence type="ECO:0000256" key="5">
    <source>
        <dbReference type="ARBA" id="ARBA00038359"/>
    </source>
</evidence>
<evidence type="ECO:0000256" key="6">
    <source>
        <dbReference type="SAM" id="MobiDB-lite"/>
    </source>
</evidence>
<evidence type="ECO:0000256" key="2">
    <source>
        <dbReference type="ARBA" id="ARBA00022692"/>
    </source>
</evidence>
<evidence type="ECO:0000256" key="1">
    <source>
        <dbReference type="ARBA" id="ARBA00004141"/>
    </source>
</evidence>
<dbReference type="PANTHER" id="PTHR33048:SF96">
    <property type="entry name" value="INTEGRAL MEMBRANE PROTEIN"/>
    <property type="match status" value="1"/>
</dbReference>
<dbReference type="PANTHER" id="PTHR33048">
    <property type="entry name" value="PTH11-LIKE INTEGRAL MEMBRANE PROTEIN (AFU_ORTHOLOGUE AFUA_5G11245)"/>
    <property type="match status" value="1"/>
</dbReference>
<keyword evidence="2 7" id="KW-0812">Transmembrane</keyword>
<evidence type="ECO:0000259" key="8">
    <source>
        <dbReference type="Pfam" id="PF20684"/>
    </source>
</evidence>
<dbReference type="AlphaFoldDB" id="A0A1L7XKW2"/>
<sequence length="306" mass="34212">MLTLDALLAAVHGNGQKLASVSLADVPVAMQYWFAAELLYTFTTILIRLSIGFFLLRVVNSKIHIWTIRISMVIMTIITMIYFVLVLAQCHPVSYFWLRFSGGEGTCFDPQFFEGATIVFSVFAAATDIIFGILPIFVIWNLQMNRKAKMIVGGLLTLGILAGLSVIIRIYYVHQVEDATDFLFATSKVSIWSMIEPAVGICCMATSTYRPLFKSLLDKTLSTTRARTQATFNSPEEPIGRSDSTTVLRSKIGSVKSNHTKNSDSFDFEMNMESHHTTAEGPGKKRWGRKRKEEEYDGGDTADDKE</sequence>
<comment type="similarity">
    <text evidence="5">Belongs to the SAT4 family.</text>
</comment>
<dbReference type="OrthoDB" id="3897607at2759"/>
<dbReference type="InterPro" id="IPR049326">
    <property type="entry name" value="Rhodopsin_dom_fungi"/>
</dbReference>
<evidence type="ECO:0000256" key="7">
    <source>
        <dbReference type="SAM" id="Phobius"/>
    </source>
</evidence>
<protein>
    <recommendedName>
        <fullName evidence="8">Rhodopsin domain-containing protein</fullName>
    </recommendedName>
</protein>
<dbReference type="EMBL" id="FJOG01000032">
    <property type="protein sequence ID" value="CZR65679.1"/>
    <property type="molecule type" value="Genomic_DNA"/>
</dbReference>
<evidence type="ECO:0000256" key="3">
    <source>
        <dbReference type="ARBA" id="ARBA00022989"/>
    </source>
</evidence>
<evidence type="ECO:0000313" key="9">
    <source>
        <dbReference type="EMBL" id="CZR65679.1"/>
    </source>
</evidence>
<name>A0A1L7XKW2_9HELO</name>
<evidence type="ECO:0000313" key="10">
    <source>
        <dbReference type="Proteomes" id="UP000184330"/>
    </source>
</evidence>
<proteinExistence type="inferred from homology"/>
<gene>
    <name evidence="9" type="ORF">PAC_15579</name>
</gene>
<dbReference type="InterPro" id="IPR052337">
    <property type="entry name" value="SAT4-like"/>
</dbReference>
<feature type="transmembrane region" description="Helical" evidence="7">
    <location>
        <begin position="72"/>
        <end position="98"/>
    </location>
</feature>
<feature type="compositionally biased region" description="Acidic residues" evidence="6">
    <location>
        <begin position="295"/>
        <end position="306"/>
    </location>
</feature>
<keyword evidence="10" id="KW-1185">Reference proteome</keyword>
<feature type="transmembrane region" description="Helical" evidence="7">
    <location>
        <begin position="152"/>
        <end position="171"/>
    </location>
</feature>
<feature type="transmembrane region" description="Helical" evidence="7">
    <location>
        <begin position="118"/>
        <end position="140"/>
    </location>
</feature>
<evidence type="ECO:0000256" key="4">
    <source>
        <dbReference type="ARBA" id="ARBA00023136"/>
    </source>
</evidence>
<dbReference type="GO" id="GO:0016020">
    <property type="term" value="C:membrane"/>
    <property type="evidence" value="ECO:0007669"/>
    <property type="project" value="UniProtKB-SubCell"/>
</dbReference>
<reference evidence="9 10" key="1">
    <citation type="submission" date="2016-03" db="EMBL/GenBank/DDBJ databases">
        <authorList>
            <person name="Ploux O."/>
        </authorList>
    </citation>
    <scope>NUCLEOTIDE SEQUENCE [LARGE SCALE GENOMIC DNA]</scope>
    <source>
        <strain evidence="9 10">UAMH 11012</strain>
    </source>
</reference>